<dbReference type="GO" id="GO:0031397">
    <property type="term" value="P:negative regulation of protein ubiquitination"/>
    <property type="evidence" value="ECO:0007669"/>
    <property type="project" value="TreeGrafter"/>
</dbReference>
<dbReference type="Proteomes" id="UP000828390">
    <property type="component" value="Unassembled WGS sequence"/>
</dbReference>
<proteinExistence type="predicted"/>
<keyword evidence="3" id="KW-1185">Reference proteome</keyword>
<dbReference type="OrthoDB" id="189920at2759"/>
<protein>
    <recommendedName>
        <fullName evidence="1">Thioredoxin domain-containing protein</fullName>
    </recommendedName>
</protein>
<evidence type="ECO:0000313" key="2">
    <source>
        <dbReference type="EMBL" id="KAH3857603.1"/>
    </source>
</evidence>
<organism evidence="2 3">
    <name type="scientific">Dreissena polymorpha</name>
    <name type="common">Zebra mussel</name>
    <name type="synonym">Mytilus polymorpha</name>
    <dbReference type="NCBI Taxonomy" id="45954"/>
    <lineage>
        <taxon>Eukaryota</taxon>
        <taxon>Metazoa</taxon>
        <taxon>Spiralia</taxon>
        <taxon>Lophotrochozoa</taxon>
        <taxon>Mollusca</taxon>
        <taxon>Bivalvia</taxon>
        <taxon>Autobranchia</taxon>
        <taxon>Heteroconchia</taxon>
        <taxon>Euheterodonta</taxon>
        <taxon>Imparidentia</taxon>
        <taxon>Neoheterodontei</taxon>
        <taxon>Myida</taxon>
        <taxon>Dreissenoidea</taxon>
        <taxon>Dreissenidae</taxon>
        <taxon>Dreissena</taxon>
    </lineage>
</organism>
<dbReference type="PANTHER" id="PTHR46472">
    <property type="entry name" value="NUCLEOREDOXIN"/>
    <property type="match status" value="1"/>
</dbReference>
<dbReference type="InterPro" id="IPR036249">
    <property type="entry name" value="Thioredoxin-like_sf"/>
</dbReference>
<dbReference type="SUPFAM" id="SSF52833">
    <property type="entry name" value="Thioredoxin-like"/>
    <property type="match status" value="2"/>
</dbReference>
<feature type="domain" description="Thioredoxin" evidence="1">
    <location>
        <begin position="144"/>
        <end position="304"/>
    </location>
</feature>
<dbReference type="PANTHER" id="PTHR46472:SF1">
    <property type="entry name" value="NUCLEOREDOXIN"/>
    <property type="match status" value="1"/>
</dbReference>
<name>A0A9D4LFH3_DREPO</name>
<reference evidence="2" key="1">
    <citation type="journal article" date="2019" name="bioRxiv">
        <title>The Genome of the Zebra Mussel, Dreissena polymorpha: A Resource for Invasive Species Research.</title>
        <authorList>
            <person name="McCartney M.A."/>
            <person name="Auch B."/>
            <person name="Kono T."/>
            <person name="Mallez S."/>
            <person name="Zhang Y."/>
            <person name="Obille A."/>
            <person name="Becker A."/>
            <person name="Abrahante J.E."/>
            <person name="Garbe J."/>
            <person name="Badalamenti J.P."/>
            <person name="Herman A."/>
            <person name="Mangelson H."/>
            <person name="Liachko I."/>
            <person name="Sullivan S."/>
            <person name="Sone E.D."/>
            <person name="Koren S."/>
            <person name="Silverstein K.A.T."/>
            <person name="Beckman K.B."/>
            <person name="Gohl D.M."/>
        </authorList>
    </citation>
    <scope>NUCLEOTIDE SEQUENCE</scope>
    <source>
        <strain evidence="2">Duluth1</strain>
        <tissue evidence="2">Whole animal</tissue>
    </source>
</reference>
<dbReference type="InterPro" id="IPR012336">
    <property type="entry name" value="Thioredoxin-like_fold"/>
</dbReference>
<gene>
    <name evidence="2" type="ORF">DPMN_100214</name>
</gene>
<dbReference type="Pfam" id="PF13905">
    <property type="entry name" value="Thioredoxin_8"/>
    <property type="match status" value="2"/>
</dbReference>
<dbReference type="Gene3D" id="3.40.30.10">
    <property type="entry name" value="Glutaredoxin"/>
    <property type="match status" value="3"/>
</dbReference>
<evidence type="ECO:0000313" key="3">
    <source>
        <dbReference type="Proteomes" id="UP000828390"/>
    </source>
</evidence>
<dbReference type="GO" id="GO:0030178">
    <property type="term" value="P:negative regulation of Wnt signaling pathway"/>
    <property type="evidence" value="ECO:0007669"/>
    <property type="project" value="TreeGrafter"/>
</dbReference>
<dbReference type="GO" id="GO:0004791">
    <property type="term" value="F:thioredoxin-disulfide reductase (NADPH) activity"/>
    <property type="evidence" value="ECO:0007669"/>
    <property type="project" value="TreeGrafter"/>
</dbReference>
<sequence>MARTLENLLGSHALKLNEDKVSVSSLCGKESVIGIYFSAEWCPPCKGFTPKLIDLYNKVKIDQRLKFEIVFVSWDKDESSFLEYFNSMPWLALPFGVERKAKLCKKYHVQGIPKLVLVDGENGQTITRDGYSHLMEDEKGLEFPWRQEKFLDIIKGKLIKEGKDVDAVEELKGKTVGLYFSAHWCPPCRSFTPALIRTYEKLKSEGKKFEIVFISSDRSEDSFTSYANTMPWGALPMGDARSQKLKNLYEVEGIPMLVMLDEAGTVITPDGRLAVQEDVDALEYPWYPKPVNELTEGAAITLNESACLVLFVEPEDEDVDKARELLLPSATEEYSKGEHRDLFFFIGADDDICDPVRNFAALPDSTPLLTILDFPEQKVYISKERENITSNIVSQFVQDYLNGILPSQAIRHS</sequence>
<dbReference type="PROSITE" id="PS51352">
    <property type="entry name" value="THIOREDOXIN_2"/>
    <property type="match status" value="2"/>
</dbReference>
<comment type="caution">
    <text evidence="2">The sequence shown here is derived from an EMBL/GenBank/DDBJ whole genome shotgun (WGS) entry which is preliminary data.</text>
</comment>
<dbReference type="InterPro" id="IPR013766">
    <property type="entry name" value="Thioredoxin_domain"/>
</dbReference>
<reference evidence="2" key="2">
    <citation type="submission" date="2020-11" db="EMBL/GenBank/DDBJ databases">
        <authorList>
            <person name="McCartney M.A."/>
            <person name="Auch B."/>
            <person name="Kono T."/>
            <person name="Mallez S."/>
            <person name="Becker A."/>
            <person name="Gohl D.M."/>
            <person name="Silverstein K.A.T."/>
            <person name="Koren S."/>
            <person name="Bechman K.B."/>
            <person name="Herman A."/>
            <person name="Abrahante J.E."/>
            <person name="Garbe J."/>
        </authorList>
    </citation>
    <scope>NUCLEOTIDE SEQUENCE</scope>
    <source>
        <strain evidence="2">Duluth1</strain>
        <tissue evidence="2">Whole animal</tissue>
    </source>
</reference>
<dbReference type="EMBL" id="JAIWYP010000003">
    <property type="protein sequence ID" value="KAH3857603.1"/>
    <property type="molecule type" value="Genomic_DNA"/>
</dbReference>
<feature type="domain" description="Thioredoxin" evidence="1">
    <location>
        <begin position="1"/>
        <end position="140"/>
    </location>
</feature>
<evidence type="ECO:0000259" key="1">
    <source>
        <dbReference type="PROSITE" id="PS51352"/>
    </source>
</evidence>
<dbReference type="GO" id="GO:0005634">
    <property type="term" value="C:nucleus"/>
    <property type="evidence" value="ECO:0007669"/>
    <property type="project" value="TreeGrafter"/>
</dbReference>
<dbReference type="AlphaFoldDB" id="A0A9D4LFH3"/>
<accession>A0A9D4LFH3</accession>
<dbReference type="CDD" id="cd02964">
    <property type="entry name" value="TryX_like_family"/>
    <property type="match status" value="1"/>
</dbReference>